<proteinExistence type="predicted"/>
<organism evidence="1 2">
    <name type="scientific">Marinobacter daqiaonensis</name>
    <dbReference type="NCBI Taxonomy" id="650891"/>
    <lineage>
        <taxon>Bacteria</taxon>
        <taxon>Pseudomonadati</taxon>
        <taxon>Pseudomonadota</taxon>
        <taxon>Gammaproteobacteria</taxon>
        <taxon>Pseudomonadales</taxon>
        <taxon>Marinobacteraceae</taxon>
        <taxon>Marinobacter</taxon>
    </lineage>
</organism>
<keyword evidence="2" id="KW-1185">Reference proteome</keyword>
<dbReference type="Pfam" id="PF13469">
    <property type="entry name" value="Sulfotransfer_3"/>
    <property type="match status" value="1"/>
</dbReference>
<evidence type="ECO:0000313" key="1">
    <source>
        <dbReference type="EMBL" id="SFR58715.1"/>
    </source>
</evidence>
<protein>
    <submittedName>
        <fullName evidence="1">Sulfotransferase family protein</fullName>
    </submittedName>
</protein>
<sequence length="349" mass="41271">MSLTKLRRHVREILLRQFLRLIKTEEVRHYLNRTLPEYGCIRQRIQFSPNPYGEGQPASHEPRQSPVFITGRFRSGSTLLWNIFRNLEGYTAYYEPFNERRWFSMEQRGDYTDGTHRGVSEYWSEYTGLAELGNYYHEDWIRHQLYMDEHAFDFDMKAYINTLVAKAKGRAVLQFNRVDFRLGWLRSNYPEARIVHIYRNPRDQWCSVLRDPAKYPSQATSPEGFPDHFYLGIWVRDLCRQFPFLAPYQDRHQYYLFYCIWKLSYCFGCHYADVSVAMEDLANSPESTIRSIIKAIDKSDGNQRESVDLSFVTPAGNRWLDYASASWFQAIEEECDAVIDEFLQGGPPA</sequence>
<dbReference type="InterPro" id="IPR027417">
    <property type="entry name" value="P-loop_NTPase"/>
</dbReference>
<dbReference type="RefSeq" id="WP_092010576.1">
    <property type="nucleotide sequence ID" value="NZ_FOYW01000001.1"/>
</dbReference>
<accession>A0A1I6HW97</accession>
<dbReference type="GO" id="GO:0016740">
    <property type="term" value="F:transferase activity"/>
    <property type="evidence" value="ECO:0007669"/>
    <property type="project" value="UniProtKB-KW"/>
</dbReference>
<dbReference type="SUPFAM" id="SSF52540">
    <property type="entry name" value="P-loop containing nucleoside triphosphate hydrolases"/>
    <property type="match status" value="1"/>
</dbReference>
<reference evidence="1 2" key="1">
    <citation type="submission" date="2016-10" db="EMBL/GenBank/DDBJ databases">
        <authorList>
            <person name="de Groot N.N."/>
        </authorList>
    </citation>
    <scope>NUCLEOTIDE SEQUENCE [LARGE SCALE GENOMIC DNA]</scope>
    <source>
        <strain evidence="1 2">CGMCC 1.9167</strain>
    </source>
</reference>
<gene>
    <name evidence="1" type="ORF">SAMN05216203_1606</name>
</gene>
<dbReference type="Gene3D" id="3.40.50.300">
    <property type="entry name" value="P-loop containing nucleotide triphosphate hydrolases"/>
    <property type="match status" value="1"/>
</dbReference>
<keyword evidence="1" id="KW-0808">Transferase</keyword>
<dbReference type="EMBL" id="FOYW01000001">
    <property type="protein sequence ID" value="SFR58715.1"/>
    <property type="molecule type" value="Genomic_DNA"/>
</dbReference>
<dbReference type="AlphaFoldDB" id="A0A1I6HW97"/>
<dbReference type="STRING" id="650891.SAMN05216203_1606"/>
<dbReference type="Proteomes" id="UP000198644">
    <property type="component" value="Unassembled WGS sequence"/>
</dbReference>
<evidence type="ECO:0000313" key="2">
    <source>
        <dbReference type="Proteomes" id="UP000198644"/>
    </source>
</evidence>
<name>A0A1I6HW97_9GAMM</name>
<dbReference type="OrthoDB" id="263590at2"/>